<feature type="region of interest" description="Disordered" evidence="2">
    <location>
        <begin position="951"/>
        <end position="1006"/>
    </location>
</feature>
<dbReference type="InterPro" id="IPR004242">
    <property type="entry name" value="Transposase_21"/>
</dbReference>
<dbReference type="Proteomes" id="UP000826271">
    <property type="component" value="Unassembled WGS sequence"/>
</dbReference>
<evidence type="ECO:0000259" key="3">
    <source>
        <dbReference type="Pfam" id="PF13952"/>
    </source>
</evidence>
<proteinExistence type="predicted"/>
<dbReference type="EMBL" id="WHWC01000017">
    <property type="protein sequence ID" value="KAG8365793.1"/>
    <property type="molecule type" value="Genomic_DNA"/>
</dbReference>
<comment type="caution">
    <text evidence="6">The sequence shown here is derived from an EMBL/GenBank/DDBJ whole genome shotgun (WGS) entry which is preliminary data.</text>
</comment>
<dbReference type="PANTHER" id="PTHR48258">
    <property type="entry name" value="DUF4218 DOMAIN-CONTAINING PROTEIN-RELATED"/>
    <property type="match status" value="1"/>
</dbReference>
<dbReference type="InterPro" id="IPR029480">
    <property type="entry name" value="Transpos_assoc"/>
</dbReference>
<evidence type="ECO:0000256" key="1">
    <source>
        <dbReference type="SAM" id="Coils"/>
    </source>
</evidence>
<feature type="domain" description="Transposase-associated" evidence="5">
    <location>
        <begin position="3"/>
        <end position="77"/>
    </location>
</feature>
<feature type="compositionally biased region" description="Low complexity" evidence="2">
    <location>
        <begin position="951"/>
        <end position="967"/>
    </location>
</feature>
<evidence type="ECO:0000313" key="7">
    <source>
        <dbReference type="Proteomes" id="UP000826271"/>
    </source>
</evidence>
<sequence>MDKSWIDEQNRFSSIYISGVESFLQFSRENAIFFDNKILCPCNDCRNTKTKSFLEVKRDLHLKGFYMYYKEWIYHGESNVNRSCSFSTCNPTSDPTQNDNLNFENNEDNHIETIDELFEMIEEMRDAELLEQVSELNIENFERLLGDVRRELYPGCKKYSLLSFIVKLLHIKVQNKMTDKTINMIFELFKEVLPEDNLVPPSLYWARKLLSGIGLGYIKIEACKYDCALFWKENEQEEFCSICNELRWKYNDGKGKRIPHKILRRQFESSCRFTWKHFDLKNPNFAADPRNVRLGLATDGFNPFGNMRNSYSMWPVILIPYNMPLYKCMKDEFFMMPLLIPGPRAPGKDIDVYLRLLIDELKELWNGVETYDAYGKESFQMHAAIMWTINDFLALSNLLGWTTKGYVACPCCLYETDSKRIRSKICYMGHRRYLDDDHPFRKSKLFDGKIETRTKPREWTGVELLSHLNNLEHRFDKLGKHPSEFFRILCSKTLKVEHIEKMGRNIPLILCKLEKIFPPAFFDVMVHLAVHLPQEAKTADPVHSRWMYPIERYIERFLKSLKGYVHNKARPEGSIAEGYIVKECLTFMSMYLDGNETRFNKDKRNYDGAEDHQERDLVVFSLKVRPFGPLKRCVALSQKEIDTAQNFILNNCDEVDVYKSKHLEELKRTNDRGIEKRHQEQFCNWFRDHINLLHHKHPEEVSEDLWALANGPQAYLTKFYSGCIVNEVRFHIKDRDDHRTTQNSGLVVEGEHQNNMIEFYGFLTRLVELTYLHGHKVVLFECEWFNTGSKKTMQKDKYFVSIDIRSRWYKDEPFVLPNQVKQAFYVNDTKLGDNWRIVQLVHHRHLWDIAEQDDHEVEELNDIEQRVQVAFQQHESNGVSIVYENEDELGLAREDVEPDIVVEEFLDKIRKMPPKEAILHRPITRKSKSTNQEASHDDFFSSLVDIRSNIPSLPVSSPSPRPSSESSDLGDDSIGTGNESSHMLPSDNSTASASTKKRGRGASNGKSIEKAIADNVDYQHVIKEWLQLVRIQGPVAHLIGYRLRNDMLCVITLKVKSSRKSRKLMLRTGHVYRTIILQENESYVDNFAVTHKKNGVFVNEKAEASHVEMQRLRNQAKESGVSSISEREIVKQTLGKRSGYERGLGYGVVVENSSKRSAYETSQLESFKEKLSSTEEELRDAASRIKSQQEMIESQQAIIQGYDECCQK</sequence>
<dbReference type="Pfam" id="PF13963">
    <property type="entry name" value="Transpos_assoc"/>
    <property type="match status" value="1"/>
</dbReference>
<feature type="coiled-coil region" evidence="1">
    <location>
        <begin position="1164"/>
        <end position="1191"/>
    </location>
</feature>
<dbReference type="AlphaFoldDB" id="A0AAV6W6M7"/>
<evidence type="ECO:0000259" key="4">
    <source>
        <dbReference type="Pfam" id="PF13960"/>
    </source>
</evidence>
<evidence type="ECO:0000259" key="5">
    <source>
        <dbReference type="Pfam" id="PF13963"/>
    </source>
</evidence>
<dbReference type="Pfam" id="PF02992">
    <property type="entry name" value="Transposase_21"/>
    <property type="match status" value="1"/>
</dbReference>
<keyword evidence="1" id="KW-0175">Coiled coil</keyword>
<evidence type="ECO:0000256" key="2">
    <source>
        <dbReference type="SAM" id="MobiDB-lite"/>
    </source>
</evidence>
<dbReference type="Pfam" id="PF13960">
    <property type="entry name" value="DUF4218"/>
    <property type="match status" value="1"/>
</dbReference>
<reference evidence="6" key="1">
    <citation type="submission" date="2019-10" db="EMBL/GenBank/DDBJ databases">
        <authorList>
            <person name="Zhang R."/>
            <person name="Pan Y."/>
            <person name="Wang J."/>
            <person name="Ma R."/>
            <person name="Yu S."/>
        </authorList>
    </citation>
    <scope>NUCLEOTIDE SEQUENCE</scope>
    <source>
        <strain evidence="6">LA-IB0</strain>
        <tissue evidence="6">Leaf</tissue>
    </source>
</reference>
<dbReference type="InterPro" id="IPR025312">
    <property type="entry name" value="DUF4216"/>
</dbReference>
<accession>A0AAV6W6M7</accession>
<feature type="domain" description="DUF4218" evidence="4">
    <location>
        <begin position="489"/>
        <end position="605"/>
    </location>
</feature>
<keyword evidence="7" id="KW-1185">Reference proteome</keyword>
<gene>
    <name evidence="6" type="ORF">BUALT_Bualt17G0008800</name>
</gene>
<organism evidence="6 7">
    <name type="scientific">Buddleja alternifolia</name>
    <dbReference type="NCBI Taxonomy" id="168488"/>
    <lineage>
        <taxon>Eukaryota</taxon>
        <taxon>Viridiplantae</taxon>
        <taxon>Streptophyta</taxon>
        <taxon>Embryophyta</taxon>
        <taxon>Tracheophyta</taxon>
        <taxon>Spermatophyta</taxon>
        <taxon>Magnoliopsida</taxon>
        <taxon>eudicotyledons</taxon>
        <taxon>Gunneridae</taxon>
        <taxon>Pentapetalae</taxon>
        <taxon>asterids</taxon>
        <taxon>lamiids</taxon>
        <taxon>Lamiales</taxon>
        <taxon>Scrophulariaceae</taxon>
        <taxon>Buddlejeae</taxon>
        <taxon>Buddleja</taxon>
    </lineage>
</organism>
<evidence type="ECO:0008006" key="8">
    <source>
        <dbReference type="Google" id="ProtNLM"/>
    </source>
</evidence>
<dbReference type="PANTHER" id="PTHR48258:SF6">
    <property type="entry name" value="LEUCINE-RICH REPEAT DOMAIN, L DOMAIN-CONTAINING PROTEIN"/>
    <property type="match status" value="1"/>
</dbReference>
<dbReference type="InterPro" id="IPR025452">
    <property type="entry name" value="DUF4218"/>
</dbReference>
<feature type="domain" description="DUF4216" evidence="3">
    <location>
        <begin position="767"/>
        <end position="838"/>
    </location>
</feature>
<dbReference type="Pfam" id="PF13952">
    <property type="entry name" value="DUF4216"/>
    <property type="match status" value="1"/>
</dbReference>
<protein>
    <recommendedName>
        <fullName evidence="8">Transposase</fullName>
    </recommendedName>
</protein>
<feature type="compositionally biased region" description="Polar residues" evidence="2">
    <location>
        <begin position="975"/>
        <end position="994"/>
    </location>
</feature>
<evidence type="ECO:0000313" key="6">
    <source>
        <dbReference type="EMBL" id="KAG8365793.1"/>
    </source>
</evidence>
<name>A0AAV6W6M7_9LAMI</name>